<dbReference type="InterPro" id="IPR006620">
    <property type="entry name" value="Pro_4_hyd_alph"/>
</dbReference>
<dbReference type="GO" id="GO:0051213">
    <property type="term" value="F:dioxygenase activity"/>
    <property type="evidence" value="ECO:0007669"/>
    <property type="project" value="UniProtKB-KW"/>
</dbReference>
<evidence type="ECO:0000256" key="1">
    <source>
        <dbReference type="ARBA" id="ARBA00001961"/>
    </source>
</evidence>
<protein>
    <recommendedName>
        <fullName evidence="6">Fe2OG dioxygenase domain-containing protein</fullName>
    </recommendedName>
</protein>
<keyword evidence="11" id="KW-1185">Reference proteome</keyword>
<reference evidence="7" key="3">
    <citation type="submission" date="2020-06" db="EMBL/GenBank/DDBJ databases">
        <authorList>
            <person name="Studholme D.J."/>
        </authorList>
    </citation>
    <scope>NUCLEOTIDE SEQUENCE</scope>
    <source>
        <strain evidence="7">NZFS 2646</strain>
        <strain evidence="8">NZFS 3630</strain>
    </source>
</reference>
<keyword evidence="5" id="KW-0408">Iron</keyword>
<gene>
    <name evidence="9" type="ORF">BBI17_001436</name>
    <name evidence="10" type="ORF">BBO99_00000619</name>
    <name evidence="7" type="ORF">JM16_001452</name>
    <name evidence="8" type="ORF">JM18_000907</name>
</gene>
<dbReference type="EMBL" id="MAYM02000342">
    <property type="protein sequence ID" value="RLN43778.1"/>
    <property type="molecule type" value="Genomic_DNA"/>
</dbReference>
<dbReference type="InterPro" id="IPR005123">
    <property type="entry name" value="Oxoglu/Fe-dep_dioxygenase_dom"/>
</dbReference>
<dbReference type="Gene3D" id="2.60.120.620">
    <property type="entry name" value="q2cbj1_9rhob like domain"/>
    <property type="match status" value="1"/>
</dbReference>
<evidence type="ECO:0000313" key="11">
    <source>
        <dbReference type="Proteomes" id="UP000285624"/>
    </source>
</evidence>
<dbReference type="SMART" id="SM00702">
    <property type="entry name" value="P4Hc"/>
    <property type="match status" value="1"/>
</dbReference>
<reference evidence="11 12" key="2">
    <citation type="submission" date="2018-07" db="EMBL/GenBank/DDBJ databases">
        <title>Genome sequencing of oomycete isolates from Chile give support for New Zealand origin for Phytophthora kernoviae and make available the first Nothophytophthora sp. genome.</title>
        <authorList>
            <person name="Studholme D.J."/>
            <person name="Sanfuentes E."/>
            <person name="Panda P."/>
            <person name="Hill R."/>
            <person name="Sambles C."/>
            <person name="Grant M."/>
            <person name="Williams N.M."/>
            <person name="Mcdougal R.L."/>
        </authorList>
    </citation>
    <scope>NUCLEOTIDE SEQUENCE [LARGE SCALE GENOMIC DNA]</scope>
    <source>
        <strain evidence="9">Chile2</strain>
        <strain evidence="10">Chile4</strain>
    </source>
</reference>
<reference evidence="7" key="1">
    <citation type="journal article" date="2015" name="Genom Data">
        <title>Genome sequences of six Phytophthora species associated with forests in New Zealand.</title>
        <authorList>
            <person name="Studholme D.J."/>
            <person name="McDougal R.L."/>
            <person name="Sambles C."/>
            <person name="Hansen E."/>
            <person name="Hardy G."/>
            <person name="Grant M."/>
            <person name="Ganley R.J."/>
            <person name="Williams N.M."/>
        </authorList>
    </citation>
    <scope>NUCLEOTIDE SEQUENCE</scope>
    <source>
        <strain evidence="7">NZFS 2646</strain>
        <strain evidence="8">NZFS 3630</strain>
    </source>
</reference>
<evidence type="ECO:0000313" key="7">
    <source>
        <dbReference type="EMBL" id="KAG2530729.1"/>
    </source>
</evidence>
<dbReference type="EMBL" id="JPWU03000007">
    <property type="protein sequence ID" value="KAG2532938.1"/>
    <property type="molecule type" value="Genomic_DNA"/>
</dbReference>
<keyword evidence="2" id="KW-0479">Metal-binding</keyword>
<dbReference type="EMBL" id="JPWV03000017">
    <property type="protein sequence ID" value="KAG2530729.1"/>
    <property type="molecule type" value="Genomic_DNA"/>
</dbReference>
<keyword evidence="3" id="KW-0223">Dioxygenase</keyword>
<dbReference type="AlphaFoldDB" id="A0A421H258"/>
<dbReference type="EMBL" id="MBDN02000009">
    <property type="protein sequence ID" value="RLN85345.1"/>
    <property type="molecule type" value="Genomic_DNA"/>
</dbReference>
<comment type="caution">
    <text evidence="10">The sequence shown here is derived from an EMBL/GenBank/DDBJ whole genome shotgun (WGS) entry which is preliminary data.</text>
</comment>
<evidence type="ECO:0000256" key="5">
    <source>
        <dbReference type="ARBA" id="ARBA00023004"/>
    </source>
</evidence>
<dbReference type="Proteomes" id="UP000785171">
    <property type="component" value="Unassembled WGS sequence"/>
</dbReference>
<evidence type="ECO:0000313" key="9">
    <source>
        <dbReference type="EMBL" id="RLN43778.1"/>
    </source>
</evidence>
<dbReference type="PROSITE" id="PS51471">
    <property type="entry name" value="FE2OG_OXY"/>
    <property type="match status" value="1"/>
</dbReference>
<comment type="cofactor">
    <cofactor evidence="1">
        <name>L-ascorbate</name>
        <dbReference type="ChEBI" id="CHEBI:38290"/>
    </cofactor>
</comment>
<dbReference type="Proteomes" id="UP000285883">
    <property type="component" value="Unassembled WGS sequence"/>
</dbReference>
<evidence type="ECO:0000256" key="3">
    <source>
        <dbReference type="ARBA" id="ARBA00022964"/>
    </source>
</evidence>
<dbReference type="GO" id="GO:0005506">
    <property type="term" value="F:iron ion binding"/>
    <property type="evidence" value="ECO:0007669"/>
    <property type="project" value="InterPro"/>
</dbReference>
<accession>A0A421H258</accession>
<evidence type="ECO:0000259" key="6">
    <source>
        <dbReference type="PROSITE" id="PS51471"/>
    </source>
</evidence>
<keyword evidence="4" id="KW-0560">Oxidoreductase</keyword>
<evidence type="ECO:0000313" key="12">
    <source>
        <dbReference type="Proteomes" id="UP000285883"/>
    </source>
</evidence>
<name>A0A421H258_9STRA</name>
<evidence type="ECO:0000256" key="2">
    <source>
        <dbReference type="ARBA" id="ARBA00022723"/>
    </source>
</evidence>
<dbReference type="STRING" id="325452.A0A421H258"/>
<organism evidence="10 11">
    <name type="scientific">Phytophthora kernoviae</name>
    <dbReference type="NCBI Taxonomy" id="325452"/>
    <lineage>
        <taxon>Eukaryota</taxon>
        <taxon>Sar</taxon>
        <taxon>Stramenopiles</taxon>
        <taxon>Oomycota</taxon>
        <taxon>Peronosporomycetes</taxon>
        <taxon>Peronosporales</taxon>
        <taxon>Peronosporaceae</taxon>
        <taxon>Phytophthora</taxon>
    </lineage>
</organism>
<feature type="domain" description="Fe2OG dioxygenase" evidence="6">
    <location>
        <begin position="91"/>
        <end position="180"/>
    </location>
</feature>
<dbReference type="Proteomes" id="UP000792063">
    <property type="component" value="Unassembled WGS sequence"/>
</dbReference>
<dbReference type="GO" id="GO:0031418">
    <property type="term" value="F:L-ascorbic acid binding"/>
    <property type="evidence" value="ECO:0007669"/>
    <property type="project" value="InterPro"/>
</dbReference>
<evidence type="ECO:0000313" key="10">
    <source>
        <dbReference type="EMBL" id="RLN85345.1"/>
    </source>
</evidence>
<evidence type="ECO:0000256" key="4">
    <source>
        <dbReference type="ARBA" id="ARBA00023002"/>
    </source>
</evidence>
<evidence type="ECO:0000313" key="8">
    <source>
        <dbReference type="EMBL" id="KAG2532938.1"/>
    </source>
</evidence>
<proteinExistence type="predicted"/>
<dbReference type="GO" id="GO:0016705">
    <property type="term" value="F:oxidoreductase activity, acting on paired donors, with incorporation or reduction of molecular oxygen"/>
    <property type="evidence" value="ECO:0007669"/>
    <property type="project" value="InterPro"/>
</dbReference>
<sequence>MEPTEKAKARLLLHQLTQFKASSRLVDVLEDLESNGDDGQEAVRSDMTLMVMGKPALLFATSIYDEELAMMIWLFPKIAKRYQLPKTQRLLFRDLFFVKYEAREGERSELALHRDGSVLSFNMLLNSADDFTGGGTYFDATKRTVHITQGDVAVHSGKVLHAGAPVLTGQRQILVGFLDVADCVF</sequence>
<dbReference type="Proteomes" id="UP000285624">
    <property type="component" value="Unassembled WGS sequence"/>
</dbReference>